<sequence length="291" mass="32001">MSSIITSTTAMRRREDFAQLITVGRDVQRKMGLLPSTKETLGWGKVLAAVVGELDKVVPSIQDQTGLESRISLWRNWKRELVMIDRRISGLSDDDRELEHETTLLGRERHNTDQVGQKRSFIAEDPKAAGEGMEQDKVVGGPAKKAKTAARSSGAAARKGTPPGTVRREPLKNIQASRKRSSGGGVAKVKGTGMGDKAVGGVVKMAKTAAAPVANKRFPSDVIEIPGSDEEREDKAEIQRIEELMQLEWRAEEAVDKAWETLEFEKLKHGAAVAALHEAVGRRVNRVRFKF</sequence>
<dbReference type="Proteomes" id="UP000294933">
    <property type="component" value="Unassembled WGS sequence"/>
</dbReference>
<name>A0A4Y7PES2_9AGAM</name>
<protein>
    <submittedName>
        <fullName evidence="2">Uncharacterized protein</fullName>
    </submittedName>
</protein>
<feature type="compositionally biased region" description="Low complexity" evidence="1">
    <location>
        <begin position="149"/>
        <end position="161"/>
    </location>
</feature>
<accession>A0A4Y7PES2</accession>
<proteinExistence type="predicted"/>
<keyword evidence="3" id="KW-1185">Reference proteome</keyword>
<evidence type="ECO:0000256" key="1">
    <source>
        <dbReference type="SAM" id="MobiDB-lite"/>
    </source>
</evidence>
<feature type="region of interest" description="Disordered" evidence="1">
    <location>
        <begin position="123"/>
        <end position="168"/>
    </location>
</feature>
<dbReference type="VEuPathDB" id="FungiDB:BD410DRAFT_846524"/>
<evidence type="ECO:0000313" key="2">
    <source>
        <dbReference type="EMBL" id="TDL13914.1"/>
    </source>
</evidence>
<evidence type="ECO:0000313" key="3">
    <source>
        <dbReference type="Proteomes" id="UP000294933"/>
    </source>
</evidence>
<dbReference type="AlphaFoldDB" id="A0A4Y7PES2"/>
<gene>
    <name evidence="2" type="ORF">BD410DRAFT_846524</name>
</gene>
<dbReference type="EMBL" id="ML170433">
    <property type="protein sequence ID" value="TDL13914.1"/>
    <property type="molecule type" value="Genomic_DNA"/>
</dbReference>
<organism evidence="2 3">
    <name type="scientific">Rickenella mellea</name>
    <dbReference type="NCBI Taxonomy" id="50990"/>
    <lineage>
        <taxon>Eukaryota</taxon>
        <taxon>Fungi</taxon>
        <taxon>Dikarya</taxon>
        <taxon>Basidiomycota</taxon>
        <taxon>Agaricomycotina</taxon>
        <taxon>Agaricomycetes</taxon>
        <taxon>Hymenochaetales</taxon>
        <taxon>Rickenellaceae</taxon>
        <taxon>Rickenella</taxon>
    </lineage>
</organism>
<reference evidence="2 3" key="1">
    <citation type="submission" date="2018-06" db="EMBL/GenBank/DDBJ databases">
        <title>A transcriptomic atlas of mushroom development highlights an independent origin of complex multicellularity.</title>
        <authorList>
            <consortium name="DOE Joint Genome Institute"/>
            <person name="Krizsan K."/>
            <person name="Almasi E."/>
            <person name="Merenyi Z."/>
            <person name="Sahu N."/>
            <person name="Viragh M."/>
            <person name="Koszo T."/>
            <person name="Mondo S."/>
            <person name="Kiss B."/>
            <person name="Balint B."/>
            <person name="Kues U."/>
            <person name="Barry K."/>
            <person name="Hegedus J.C."/>
            <person name="Henrissat B."/>
            <person name="Johnson J."/>
            <person name="Lipzen A."/>
            <person name="Ohm R."/>
            <person name="Nagy I."/>
            <person name="Pangilinan J."/>
            <person name="Yan J."/>
            <person name="Xiong Y."/>
            <person name="Grigoriev I.V."/>
            <person name="Hibbett D.S."/>
            <person name="Nagy L.G."/>
        </authorList>
    </citation>
    <scope>NUCLEOTIDE SEQUENCE [LARGE SCALE GENOMIC DNA]</scope>
    <source>
        <strain evidence="2 3">SZMC22713</strain>
    </source>
</reference>